<dbReference type="InterPro" id="IPR036286">
    <property type="entry name" value="LexA/Signal_pep-like_sf"/>
</dbReference>
<keyword evidence="2" id="KW-1185">Reference proteome</keyword>
<dbReference type="EMBL" id="JBHSAF010000001">
    <property type="protein sequence ID" value="MFC3912281.1"/>
    <property type="molecule type" value="Genomic_DNA"/>
</dbReference>
<protein>
    <recommendedName>
        <fullName evidence="3">DNA polymerase V</fullName>
    </recommendedName>
</protein>
<accession>A0ABV8CJE8</accession>
<name>A0ABV8CJE8_9GAMM</name>
<reference evidence="2" key="1">
    <citation type="journal article" date="2019" name="Int. J. Syst. Evol. Microbiol.">
        <title>The Global Catalogue of Microorganisms (GCM) 10K type strain sequencing project: providing services to taxonomists for standard genome sequencing and annotation.</title>
        <authorList>
            <consortium name="The Broad Institute Genomics Platform"/>
            <consortium name="The Broad Institute Genome Sequencing Center for Infectious Disease"/>
            <person name="Wu L."/>
            <person name="Ma J."/>
        </authorList>
    </citation>
    <scope>NUCLEOTIDE SEQUENCE [LARGE SCALE GENOMIC DNA]</scope>
    <source>
        <strain evidence="2">CCUG 54939</strain>
    </source>
</reference>
<proteinExistence type="predicted"/>
<dbReference type="RefSeq" id="WP_377150385.1">
    <property type="nucleotide sequence ID" value="NZ_JBHSAF010000001.1"/>
</dbReference>
<evidence type="ECO:0000313" key="1">
    <source>
        <dbReference type="EMBL" id="MFC3912281.1"/>
    </source>
</evidence>
<dbReference type="Gene3D" id="2.10.109.10">
    <property type="entry name" value="Umud Fragment, subunit A"/>
    <property type="match status" value="1"/>
</dbReference>
<dbReference type="Proteomes" id="UP001595692">
    <property type="component" value="Unassembled WGS sequence"/>
</dbReference>
<gene>
    <name evidence="1" type="ORF">ACFOSS_02225</name>
</gene>
<organism evidence="1 2">
    <name type="scientific">Pseudaeromonas sharmana</name>
    <dbReference type="NCBI Taxonomy" id="328412"/>
    <lineage>
        <taxon>Bacteria</taxon>
        <taxon>Pseudomonadati</taxon>
        <taxon>Pseudomonadota</taxon>
        <taxon>Gammaproteobacteria</taxon>
        <taxon>Aeromonadales</taxon>
        <taxon>Aeromonadaceae</taxon>
        <taxon>Pseudaeromonas</taxon>
    </lineage>
</organism>
<evidence type="ECO:0000313" key="2">
    <source>
        <dbReference type="Proteomes" id="UP001595692"/>
    </source>
</evidence>
<sequence>MTGFPSPAQDFMQQELSLDRLCMPHPESTFLVRVAAGGGHGYPLQAGDVLVVDRARLPRRGDWALLDHDGQFSVQPLPATVPYDAAADDPASLGNNCTLFGVVTYLLRAVSAP</sequence>
<dbReference type="SUPFAM" id="SSF51306">
    <property type="entry name" value="LexA/Signal peptidase"/>
    <property type="match status" value="1"/>
</dbReference>
<evidence type="ECO:0008006" key="3">
    <source>
        <dbReference type="Google" id="ProtNLM"/>
    </source>
</evidence>
<comment type="caution">
    <text evidence="1">The sequence shown here is derived from an EMBL/GenBank/DDBJ whole genome shotgun (WGS) entry which is preliminary data.</text>
</comment>